<keyword evidence="1" id="KW-0732">Signal</keyword>
<dbReference type="EMBL" id="JN383843">
    <property type="protein sequence ID" value="AEV66631.1"/>
    <property type="molecule type" value="Genomic_DNA"/>
</dbReference>
<protein>
    <submittedName>
        <fullName evidence="2">Uncharacterized protein</fullName>
    </submittedName>
</protein>
<feature type="signal peptide" evidence="1">
    <location>
        <begin position="1"/>
        <end position="27"/>
    </location>
</feature>
<gene>
    <name evidence="2" type="primary">orf516</name>
</gene>
<name>G9HRB9_9SPIT</name>
<proteinExistence type="predicted"/>
<keyword evidence="2" id="KW-0496">Mitochondrion</keyword>
<reference evidence="2" key="1">
    <citation type="journal article" date="2012" name="Genome Biol. Evol.">
        <title>The Oxytricha trifallax Mitochondrial Genome.</title>
        <authorList>
            <person name="Swart E.C."/>
            <person name="Nowacki M."/>
            <person name="Shum J."/>
            <person name="Stiles H."/>
            <person name="Higgins B.P."/>
            <person name="Doak T.G."/>
            <person name="Schotanus K."/>
            <person name="Magrini V.J."/>
            <person name="Minx P."/>
            <person name="Mardis E.R."/>
            <person name="Landweber L.F."/>
        </authorList>
    </citation>
    <scope>NUCLEOTIDE SEQUENCE</scope>
</reference>
<dbReference type="AlphaFoldDB" id="G9HRB9"/>
<accession>G9HRB9</accession>
<evidence type="ECO:0000313" key="2">
    <source>
        <dbReference type="EMBL" id="AEV66631.1"/>
    </source>
</evidence>
<organism evidence="2">
    <name type="scientific">Oxytricha trifallax</name>
    <dbReference type="NCBI Taxonomy" id="1172189"/>
    <lineage>
        <taxon>Eukaryota</taxon>
        <taxon>Sar</taxon>
        <taxon>Alveolata</taxon>
        <taxon>Ciliophora</taxon>
        <taxon>Intramacronucleata</taxon>
        <taxon>Spirotrichea</taxon>
        <taxon>Stichotrichia</taxon>
        <taxon>Sporadotrichida</taxon>
        <taxon>Oxytrichidae</taxon>
        <taxon>Oxytrichinae</taxon>
        <taxon>Oxytricha</taxon>
    </lineage>
</organism>
<geneLocation type="mitochondrion" evidence="2"/>
<feature type="chain" id="PRO_5003521771" evidence="1">
    <location>
        <begin position="28"/>
        <end position="303"/>
    </location>
</feature>
<sequence length="303" mass="35341">MNAQKKIQIRFHLFLVAINIAIVNNETSYVNTVKRLCIYFDKNKIFFNPNDNKPIKFKKIMQAFGTNPIENKIKNFYEVRATAPLKTQNEVKIHPSYKTKGYGNLTLDGIKTHKPLYAQRSIIENDKERLVYNSIQSNFQIKKALKSYNPGEEDIRLKTIHIILKRLVDEEVDLHYQNESNLNTKVVVGGYFNDNFIKYINVDDGVLNCIQKENLNYNLNNLEIKKWISNKEFNVLLNDDASLANTITYVEKTTALANIFQEYTLTDEIQNEYLYQITENLNLKSNEMQKIILEVKKGDNVII</sequence>
<evidence type="ECO:0000256" key="1">
    <source>
        <dbReference type="SAM" id="SignalP"/>
    </source>
</evidence>